<comment type="similarity">
    <text evidence="3">Belongs to the RimP family.</text>
</comment>
<comment type="function">
    <text evidence="3">Required for maturation of 30S ribosomal subunits.</text>
</comment>
<dbReference type="InterPro" id="IPR035956">
    <property type="entry name" value="RimP_N_sf"/>
</dbReference>
<evidence type="ECO:0000256" key="2">
    <source>
        <dbReference type="ARBA" id="ARBA00022517"/>
    </source>
</evidence>
<feature type="domain" description="Ribosome maturation factor RimP C-terminal" evidence="5">
    <location>
        <begin position="79"/>
        <end position="154"/>
    </location>
</feature>
<dbReference type="RefSeq" id="WP_110474745.1">
    <property type="nucleotide sequence ID" value="NZ_BMWQ01000001.1"/>
</dbReference>
<sequence length="154" mass="17450">MFKKIVEDLLQAALEERKDLFLIDFSLSGDNAIKIVIDGDEGVLVEDCMFISRAIEHNIDRDEHDFSLEVLSSGAATPLTLPRQYHKHVGRNLEISTLDGHDFEGELKEVNEEDVVISWKAREPKPVGKGKVTVTKTETVRFDNIKEAKVKIKF</sequence>
<evidence type="ECO:0000313" key="6">
    <source>
        <dbReference type="EMBL" id="PYE83604.1"/>
    </source>
</evidence>
<evidence type="ECO:0000259" key="5">
    <source>
        <dbReference type="Pfam" id="PF17384"/>
    </source>
</evidence>
<comment type="subcellular location">
    <subcellularLocation>
        <location evidence="3">Cytoplasm</location>
    </subcellularLocation>
</comment>
<organism evidence="6 7">
    <name type="scientific">Winogradskyella epiphytica</name>
    <dbReference type="NCBI Taxonomy" id="262005"/>
    <lineage>
        <taxon>Bacteria</taxon>
        <taxon>Pseudomonadati</taxon>
        <taxon>Bacteroidota</taxon>
        <taxon>Flavobacteriia</taxon>
        <taxon>Flavobacteriales</taxon>
        <taxon>Flavobacteriaceae</taxon>
        <taxon>Winogradskyella</taxon>
    </lineage>
</organism>
<feature type="domain" description="Ribosome maturation factor RimP N-terminal" evidence="4">
    <location>
        <begin position="19"/>
        <end position="75"/>
    </location>
</feature>
<dbReference type="AlphaFoldDB" id="A0A2V4Y3X0"/>
<proteinExistence type="inferred from homology"/>
<accession>A0A2V4Y3X0</accession>
<dbReference type="PANTHER" id="PTHR33867">
    <property type="entry name" value="RIBOSOME MATURATION FACTOR RIMP"/>
    <property type="match status" value="1"/>
</dbReference>
<dbReference type="SUPFAM" id="SSF75420">
    <property type="entry name" value="YhbC-like, N-terminal domain"/>
    <property type="match status" value="1"/>
</dbReference>
<dbReference type="OrthoDB" id="9789702at2"/>
<evidence type="ECO:0000256" key="1">
    <source>
        <dbReference type="ARBA" id="ARBA00022490"/>
    </source>
</evidence>
<dbReference type="Pfam" id="PF02576">
    <property type="entry name" value="RimP_N"/>
    <property type="match status" value="1"/>
</dbReference>
<evidence type="ECO:0000313" key="7">
    <source>
        <dbReference type="Proteomes" id="UP000248054"/>
    </source>
</evidence>
<dbReference type="GO" id="GO:0005737">
    <property type="term" value="C:cytoplasm"/>
    <property type="evidence" value="ECO:0007669"/>
    <property type="project" value="UniProtKB-SubCell"/>
</dbReference>
<keyword evidence="2 3" id="KW-0690">Ribosome biogenesis</keyword>
<dbReference type="InterPro" id="IPR028989">
    <property type="entry name" value="RimP_N"/>
</dbReference>
<comment type="caution">
    <text evidence="6">The sequence shown here is derived from an EMBL/GenBank/DDBJ whole genome shotgun (WGS) entry which is preliminary data.</text>
</comment>
<dbReference type="PANTHER" id="PTHR33867:SF1">
    <property type="entry name" value="RIBOSOME MATURATION FACTOR RIMP"/>
    <property type="match status" value="1"/>
</dbReference>
<dbReference type="Pfam" id="PF17384">
    <property type="entry name" value="DUF150_C"/>
    <property type="match status" value="1"/>
</dbReference>
<dbReference type="GO" id="GO:0042274">
    <property type="term" value="P:ribosomal small subunit biogenesis"/>
    <property type="evidence" value="ECO:0007669"/>
    <property type="project" value="UniProtKB-UniRule"/>
</dbReference>
<dbReference type="Proteomes" id="UP000248054">
    <property type="component" value="Unassembled WGS sequence"/>
</dbReference>
<evidence type="ECO:0000259" key="4">
    <source>
        <dbReference type="Pfam" id="PF02576"/>
    </source>
</evidence>
<dbReference type="InterPro" id="IPR028998">
    <property type="entry name" value="RimP_C"/>
</dbReference>
<reference evidence="6 7" key="1">
    <citation type="submission" date="2018-06" db="EMBL/GenBank/DDBJ databases">
        <title>Genomic Encyclopedia of Type Strains, Phase III (KMG-III): the genomes of soil and plant-associated and newly described type strains.</title>
        <authorList>
            <person name="Whitman W."/>
        </authorList>
    </citation>
    <scope>NUCLEOTIDE SEQUENCE [LARGE SCALE GENOMIC DNA]</scope>
    <source>
        <strain evidence="6 7">CECT 7945</strain>
    </source>
</reference>
<evidence type="ECO:0000256" key="3">
    <source>
        <dbReference type="HAMAP-Rule" id="MF_01077"/>
    </source>
</evidence>
<gene>
    <name evidence="3" type="primary">rimP</name>
    <name evidence="6" type="ORF">DFQ11_1011043</name>
</gene>
<dbReference type="EMBL" id="QJTD01000001">
    <property type="protein sequence ID" value="PYE83604.1"/>
    <property type="molecule type" value="Genomic_DNA"/>
</dbReference>
<keyword evidence="7" id="KW-1185">Reference proteome</keyword>
<dbReference type="NCBIfam" id="NF002531">
    <property type="entry name" value="PRK02001.1"/>
    <property type="match status" value="1"/>
</dbReference>
<dbReference type="HAMAP" id="MF_01077">
    <property type="entry name" value="RimP"/>
    <property type="match status" value="1"/>
</dbReference>
<protein>
    <recommendedName>
        <fullName evidence="3">Ribosome maturation factor RimP</fullName>
    </recommendedName>
</protein>
<name>A0A2V4Y3X0_9FLAO</name>
<keyword evidence="1 3" id="KW-0963">Cytoplasm</keyword>
<dbReference type="InterPro" id="IPR003728">
    <property type="entry name" value="Ribosome_maturation_RimP"/>
</dbReference>
<dbReference type="Gene3D" id="3.30.300.70">
    <property type="entry name" value="RimP-like superfamily, N-terminal"/>
    <property type="match status" value="1"/>
</dbReference>